<dbReference type="InterPro" id="IPR029006">
    <property type="entry name" value="ADF-H/Gelsolin-like_dom_sf"/>
</dbReference>
<protein>
    <recommendedName>
        <fullName evidence="2">Gelsolin-like domain-containing protein</fullName>
    </recommendedName>
</protein>
<dbReference type="PANTHER" id="PTHR11977:SF51">
    <property type="entry name" value="PROTEIN FLIGHTLESS-1 HOMOLOG"/>
    <property type="match status" value="1"/>
</dbReference>
<dbReference type="Gene3D" id="3.40.20.10">
    <property type="entry name" value="Severin"/>
    <property type="match status" value="2"/>
</dbReference>
<feature type="domain" description="Gelsolin-like" evidence="2">
    <location>
        <begin position="12"/>
        <end position="82"/>
    </location>
</feature>
<dbReference type="EMBL" id="MLAK01000773">
    <property type="protein sequence ID" value="OHT04990.1"/>
    <property type="molecule type" value="Genomic_DNA"/>
</dbReference>
<keyword evidence="1" id="KW-0677">Repeat</keyword>
<dbReference type="Pfam" id="PF00626">
    <property type="entry name" value="Gelsolin"/>
    <property type="match status" value="1"/>
</dbReference>
<dbReference type="SUPFAM" id="SSF55753">
    <property type="entry name" value="Actin depolymerizing proteins"/>
    <property type="match status" value="2"/>
</dbReference>
<comment type="caution">
    <text evidence="3">The sequence shown here is derived from an EMBL/GenBank/DDBJ whole genome shotgun (WGS) entry which is preliminary data.</text>
</comment>
<gene>
    <name evidence="3" type="ORF">TRFO_27371</name>
</gene>
<dbReference type="GeneID" id="94840207"/>
<sequence length="199" mass="21236">MLFHVKGKRTPVLKQVKPSGESLNQGDAFILVAQNTLYLWIGTGANIMEKNKAVQCLDHFKSVFPKHAVERLDGGATTPAFWEALGGECPIKDAASGGADAEHEAANILRIYEINGEEFTLIAEKAAAKKDLLKAGKSYLIHRGDSIVVYNGAGVSPEVAKNSIGTALKFINKNGLPLYTSIATAREGKPSGALTLIFA</sequence>
<dbReference type="PANTHER" id="PTHR11977">
    <property type="entry name" value="VILLIN"/>
    <property type="match status" value="1"/>
</dbReference>
<dbReference type="InterPro" id="IPR007123">
    <property type="entry name" value="Gelsolin-like_dom"/>
</dbReference>
<dbReference type="RefSeq" id="XP_068358126.1">
    <property type="nucleotide sequence ID" value="XM_068505503.1"/>
</dbReference>
<dbReference type="OrthoDB" id="6375767at2759"/>
<dbReference type="AlphaFoldDB" id="A0A1J4K5N6"/>
<evidence type="ECO:0000313" key="3">
    <source>
        <dbReference type="EMBL" id="OHT04990.1"/>
    </source>
</evidence>
<reference evidence="3" key="1">
    <citation type="submission" date="2016-10" db="EMBL/GenBank/DDBJ databases">
        <authorList>
            <person name="Benchimol M."/>
            <person name="Almeida L.G."/>
            <person name="Vasconcelos A.T."/>
            <person name="Perreira-Neves A."/>
            <person name="Rosa I.A."/>
            <person name="Tasca T."/>
            <person name="Bogo M.R."/>
            <person name="de Souza W."/>
        </authorList>
    </citation>
    <scope>NUCLEOTIDE SEQUENCE [LARGE SCALE GENOMIC DNA]</scope>
    <source>
        <strain evidence="3">K</strain>
    </source>
</reference>
<dbReference type="VEuPathDB" id="TrichDB:TRFO_27371"/>
<name>A0A1J4K5N6_9EUKA</name>
<dbReference type="InterPro" id="IPR007122">
    <property type="entry name" value="Villin/Gelsolin"/>
</dbReference>
<organism evidence="3 4">
    <name type="scientific">Tritrichomonas foetus</name>
    <dbReference type="NCBI Taxonomy" id="1144522"/>
    <lineage>
        <taxon>Eukaryota</taxon>
        <taxon>Metamonada</taxon>
        <taxon>Parabasalia</taxon>
        <taxon>Tritrichomonadida</taxon>
        <taxon>Tritrichomonadidae</taxon>
        <taxon>Tritrichomonas</taxon>
    </lineage>
</organism>
<dbReference type="SMART" id="SM00262">
    <property type="entry name" value="GEL"/>
    <property type="match status" value="2"/>
</dbReference>
<dbReference type="Proteomes" id="UP000179807">
    <property type="component" value="Unassembled WGS sequence"/>
</dbReference>
<dbReference type="GO" id="GO:0051015">
    <property type="term" value="F:actin filament binding"/>
    <property type="evidence" value="ECO:0007669"/>
    <property type="project" value="InterPro"/>
</dbReference>
<dbReference type="PRINTS" id="PR00597">
    <property type="entry name" value="GELSOLIN"/>
</dbReference>
<accession>A0A1J4K5N6</accession>
<evidence type="ECO:0000259" key="2">
    <source>
        <dbReference type="Pfam" id="PF00626"/>
    </source>
</evidence>
<keyword evidence="4" id="KW-1185">Reference proteome</keyword>
<evidence type="ECO:0000256" key="1">
    <source>
        <dbReference type="ARBA" id="ARBA00022737"/>
    </source>
</evidence>
<proteinExistence type="predicted"/>
<evidence type="ECO:0000313" key="4">
    <source>
        <dbReference type="Proteomes" id="UP000179807"/>
    </source>
</evidence>